<gene>
    <name evidence="2" type="ORF">S06H3_29417</name>
</gene>
<dbReference type="AlphaFoldDB" id="X1MSL9"/>
<dbReference type="Pfam" id="PF01168">
    <property type="entry name" value="Ala_racemase_N"/>
    <property type="match status" value="1"/>
</dbReference>
<feature type="non-terminal residue" evidence="2">
    <location>
        <position position="145"/>
    </location>
</feature>
<dbReference type="SUPFAM" id="SSF51419">
    <property type="entry name" value="PLP-binding barrel"/>
    <property type="match status" value="1"/>
</dbReference>
<sequence length="145" mass="15633">MIEQAQGVSQAGQTVGLRVPVLLKINTNAVLGGFSRFGVLSGEPALNLAKKLRQLPGIEFVGIYAHELSEDKTAEGVDKMAFETASLMTETARMLREEGIPIAHVSVGASSAARSTCHYIREGKFPEITEIHPGSFAIGDIMYMR</sequence>
<comment type="caution">
    <text evidence="2">The sequence shown here is derived from an EMBL/GenBank/DDBJ whole genome shotgun (WGS) entry which is preliminary data.</text>
</comment>
<proteinExistence type="predicted"/>
<dbReference type="EMBL" id="BARV01017232">
    <property type="protein sequence ID" value="GAI20981.1"/>
    <property type="molecule type" value="Genomic_DNA"/>
</dbReference>
<dbReference type="InterPro" id="IPR029066">
    <property type="entry name" value="PLP-binding_barrel"/>
</dbReference>
<dbReference type="GO" id="GO:0036088">
    <property type="term" value="P:D-serine catabolic process"/>
    <property type="evidence" value="ECO:0007669"/>
    <property type="project" value="TreeGrafter"/>
</dbReference>
<dbReference type="InterPro" id="IPR051466">
    <property type="entry name" value="D-amino_acid_metab_enzyme"/>
</dbReference>
<dbReference type="GO" id="GO:0008721">
    <property type="term" value="F:D-serine ammonia-lyase activity"/>
    <property type="evidence" value="ECO:0007669"/>
    <property type="project" value="TreeGrafter"/>
</dbReference>
<dbReference type="Gene3D" id="3.20.20.10">
    <property type="entry name" value="Alanine racemase"/>
    <property type="match status" value="1"/>
</dbReference>
<accession>X1MSL9</accession>
<dbReference type="InterPro" id="IPR001608">
    <property type="entry name" value="Ala_racemase_N"/>
</dbReference>
<reference evidence="2" key="1">
    <citation type="journal article" date="2014" name="Front. Microbiol.">
        <title>High frequency of phylogenetically diverse reductive dehalogenase-homologous genes in deep subseafloor sedimentary metagenomes.</title>
        <authorList>
            <person name="Kawai M."/>
            <person name="Futagami T."/>
            <person name="Toyoda A."/>
            <person name="Takaki Y."/>
            <person name="Nishi S."/>
            <person name="Hori S."/>
            <person name="Arai W."/>
            <person name="Tsubouchi T."/>
            <person name="Morono Y."/>
            <person name="Uchiyama I."/>
            <person name="Ito T."/>
            <person name="Fujiyama A."/>
            <person name="Inagaki F."/>
            <person name="Takami H."/>
        </authorList>
    </citation>
    <scope>NUCLEOTIDE SEQUENCE</scope>
    <source>
        <strain evidence="2">Expedition CK06-06</strain>
    </source>
</reference>
<protein>
    <recommendedName>
        <fullName evidence="1">Alanine racemase N-terminal domain-containing protein</fullName>
    </recommendedName>
</protein>
<dbReference type="PANTHER" id="PTHR28004">
    <property type="entry name" value="ZGC:162816-RELATED"/>
    <property type="match status" value="1"/>
</dbReference>
<feature type="domain" description="Alanine racemase N-terminal" evidence="1">
    <location>
        <begin position="3"/>
        <end position="116"/>
    </location>
</feature>
<name>X1MSL9_9ZZZZ</name>
<evidence type="ECO:0000313" key="2">
    <source>
        <dbReference type="EMBL" id="GAI20981.1"/>
    </source>
</evidence>
<evidence type="ECO:0000259" key="1">
    <source>
        <dbReference type="Pfam" id="PF01168"/>
    </source>
</evidence>
<dbReference type="PANTHER" id="PTHR28004:SF2">
    <property type="entry name" value="D-SERINE DEHYDRATASE"/>
    <property type="match status" value="1"/>
</dbReference>
<organism evidence="2">
    <name type="scientific">marine sediment metagenome</name>
    <dbReference type="NCBI Taxonomy" id="412755"/>
    <lineage>
        <taxon>unclassified sequences</taxon>
        <taxon>metagenomes</taxon>
        <taxon>ecological metagenomes</taxon>
    </lineage>
</organism>